<feature type="chain" id="PRO_5015447384" evidence="1">
    <location>
        <begin position="39"/>
        <end position="182"/>
    </location>
</feature>
<dbReference type="PANTHER" id="PTHR37952">
    <property type="match status" value="1"/>
</dbReference>
<proteinExistence type="predicted"/>
<protein>
    <submittedName>
        <fullName evidence="2">CREA protein</fullName>
    </submittedName>
</protein>
<dbReference type="PANTHER" id="PTHR37952:SF2">
    <property type="entry name" value="PROTEIN CREA"/>
    <property type="match status" value="1"/>
</dbReference>
<dbReference type="RefSeq" id="WP_109326569.1">
    <property type="nucleotide sequence ID" value="NZ_CP029353.1"/>
</dbReference>
<dbReference type="OrthoDB" id="9788409at2"/>
<keyword evidence="3" id="KW-1185">Reference proteome</keyword>
<evidence type="ECO:0000256" key="1">
    <source>
        <dbReference type="SAM" id="SignalP"/>
    </source>
</evidence>
<evidence type="ECO:0000313" key="3">
    <source>
        <dbReference type="Proteomes" id="UP000245629"/>
    </source>
</evidence>
<dbReference type="InterPro" id="IPR010292">
    <property type="entry name" value="Uncharacterised_CreA"/>
</dbReference>
<dbReference type="GO" id="GO:0005829">
    <property type="term" value="C:cytosol"/>
    <property type="evidence" value="ECO:0007669"/>
    <property type="project" value="TreeGrafter"/>
</dbReference>
<organism evidence="2 3">
    <name type="scientific">Azospirillum thermophilum</name>
    <dbReference type="NCBI Taxonomy" id="2202148"/>
    <lineage>
        <taxon>Bacteria</taxon>
        <taxon>Pseudomonadati</taxon>
        <taxon>Pseudomonadota</taxon>
        <taxon>Alphaproteobacteria</taxon>
        <taxon>Rhodospirillales</taxon>
        <taxon>Azospirillaceae</taxon>
        <taxon>Azospirillum</taxon>
    </lineage>
</organism>
<accession>A0A2S2CPP0</accession>
<dbReference type="Proteomes" id="UP000245629">
    <property type="component" value="Chromosome 2"/>
</dbReference>
<sequence>MRSRAKRSPSAWMNVCRGLLVLGLALMPTLAPMGAARAADGVVGRFSNDWTGNGLEVQAVEDPKVKGVTCHLVDFDRSVIDRLTKGNWFEDPSNASISCRRTGPLTIGDIELSQKGEEVFSERKSLIFKSIAIRRIYDRANDTLVYVVYSRQVKDASAKMSISTVPLYDANPQWTKGKPAAK</sequence>
<name>A0A2S2CPP0_9PROT</name>
<keyword evidence="1" id="KW-0732">Signal</keyword>
<dbReference type="AlphaFoldDB" id="A0A2S2CPP0"/>
<dbReference type="KEGG" id="azz:DEW08_09550"/>
<feature type="signal peptide" evidence="1">
    <location>
        <begin position="1"/>
        <end position="38"/>
    </location>
</feature>
<evidence type="ECO:0000313" key="2">
    <source>
        <dbReference type="EMBL" id="AWK86452.1"/>
    </source>
</evidence>
<dbReference type="Pfam" id="PF05981">
    <property type="entry name" value="CreA"/>
    <property type="match status" value="1"/>
</dbReference>
<dbReference type="EMBL" id="CP029353">
    <property type="protein sequence ID" value="AWK86452.1"/>
    <property type="molecule type" value="Genomic_DNA"/>
</dbReference>
<reference evidence="3" key="1">
    <citation type="submission" date="2018-05" db="EMBL/GenBank/DDBJ databases">
        <title>Azospirillum thermophila sp. nov., a novel isolated from hot spring.</title>
        <authorList>
            <person name="Zhao Z."/>
        </authorList>
    </citation>
    <scope>NUCLEOTIDE SEQUENCE [LARGE SCALE GENOMIC DNA]</scope>
    <source>
        <strain evidence="3">CFH 70021</strain>
    </source>
</reference>
<gene>
    <name evidence="2" type="ORF">DEW08_09550</name>
</gene>
<dbReference type="PIRSF" id="PIRSF003174">
    <property type="entry name" value="CreA"/>
    <property type="match status" value="1"/>
</dbReference>